<comment type="caution">
    <text evidence="2">The sequence shown here is derived from an EMBL/GenBank/DDBJ whole genome shotgun (WGS) entry which is preliminary data.</text>
</comment>
<evidence type="ECO:0000313" key="3">
    <source>
        <dbReference type="Proteomes" id="UP000238479"/>
    </source>
</evidence>
<name>A0A2P6QCQ6_ROSCH</name>
<dbReference type="STRING" id="74649.A0A2P6QCQ6"/>
<feature type="region of interest" description="Disordered" evidence="1">
    <location>
        <begin position="82"/>
        <end position="122"/>
    </location>
</feature>
<organism evidence="2 3">
    <name type="scientific">Rosa chinensis</name>
    <name type="common">China rose</name>
    <dbReference type="NCBI Taxonomy" id="74649"/>
    <lineage>
        <taxon>Eukaryota</taxon>
        <taxon>Viridiplantae</taxon>
        <taxon>Streptophyta</taxon>
        <taxon>Embryophyta</taxon>
        <taxon>Tracheophyta</taxon>
        <taxon>Spermatophyta</taxon>
        <taxon>Magnoliopsida</taxon>
        <taxon>eudicotyledons</taxon>
        <taxon>Gunneridae</taxon>
        <taxon>Pentapetalae</taxon>
        <taxon>rosids</taxon>
        <taxon>fabids</taxon>
        <taxon>Rosales</taxon>
        <taxon>Rosaceae</taxon>
        <taxon>Rosoideae</taxon>
        <taxon>Rosoideae incertae sedis</taxon>
        <taxon>Rosa</taxon>
    </lineage>
</organism>
<dbReference type="OrthoDB" id="955245at2759"/>
<evidence type="ECO:0000256" key="1">
    <source>
        <dbReference type="SAM" id="MobiDB-lite"/>
    </source>
</evidence>
<protein>
    <submittedName>
        <fullName evidence="2">Uncharacterized protein</fullName>
    </submittedName>
</protein>
<dbReference type="EMBL" id="PDCK01000043">
    <property type="protein sequence ID" value="PRQ31960.1"/>
    <property type="molecule type" value="Genomic_DNA"/>
</dbReference>
<dbReference type="PROSITE" id="PS51257">
    <property type="entry name" value="PROKAR_LIPOPROTEIN"/>
    <property type="match status" value="1"/>
</dbReference>
<feature type="compositionally biased region" description="Basic and acidic residues" evidence="1">
    <location>
        <begin position="95"/>
        <end position="122"/>
    </location>
</feature>
<feature type="compositionally biased region" description="Low complexity" evidence="1">
    <location>
        <begin position="1"/>
        <end position="34"/>
    </location>
</feature>
<evidence type="ECO:0000313" key="2">
    <source>
        <dbReference type="EMBL" id="PRQ31960.1"/>
    </source>
</evidence>
<reference evidence="2 3" key="1">
    <citation type="journal article" date="2018" name="Nat. Genet.">
        <title>The Rosa genome provides new insights in the design of modern roses.</title>
        <authorList>
            <person name="Bendahmane M."/>
        </authorList>
    </citation>
    <scope>NUCLEOTIDE SEQUENCE [LARGE SCALE GENOMIC DNA]</scope>
    <source>
        <strain evidence="3">cv. Old Blush</strain>
    </source>
</reference>
<dbReference type="OMA" id="SESWCSA"/>
<keyword evidence="3" id="KW-1185">Reference proteome</keyword>
<dbReference type="Proteomes" id="UP000238479">
    <property type="component" value="Chromosome 5"/>
</dbReference>
<feature type="region of interest" description="Disordered" evidence="1">
    <location>
        <begin position="1"/>
        <end position="61"/>
    </location>
</feature>
<proteinExistence type="predicted"/>
<gene>
    <name evidence="2" type="ORF">RchiOBHm_Chr5g0041161</name>
</gene>
<dbReference type="AlphaFoldDB" id="A0A2P6QCQ6"/>
<sequence length="122" mass="13664">MRSHLLPLSSSSRSLLFRSLTSPPSSSSSSCSPPNQFGRCYSGSHGQGEQEMTRAPSTAEEFKRVAEEKLKEAEQGVANQTFEKTYDGIEEDTVGDAKIESVKERYKQHEPGPDYRRRPDHD</sequence>
<accession>A0A2P6QCQ6</accession>
<dbReference type="Gramene" id="PRQ31960">
    <property type="protein sequence ID" value="PRQ31960"/>
    <property type="gene ID" value="RchiOBHm_Chr5g0041161"/>
</dbReference>